<gene>
    <name evidence="2" type="ORF">K469DRAFT_767244</name>
</gene>
<dbReference type="EMBL" id="ML994623">
    <property type="protein sequence ID" value="KAF2188444.1"/>
    <property type="molecule type" value="Genomic_DNA"/>
</dbReference>
<evidence type="ECO:0008006" key="4">
    <source>
        <dbReference type="Google" id="ProtNLM"/>
    </source>
</evidence>
<sequence>MTRPESSLIRARRLASRIRNEPRYMPSPCSRCRNNGRRCLVHPTSGCCSECINHSIKCNLVVTQPEWNWLDRDKKKLQDQLRQAQEETVAARSQELRLHQQLA</sequence>
<reference evidence="2" key="1">
    <citation type="journal article" date="2020" name="Stud. Mycol.">
        <title>101 Dothideomycetes genomes: a test case for predicting lifestyles and emergence of pathogens.</title>
        <authorList>
            <person name="Haridas S."/>
            <person name="Albert R."/>
            <person name="Binder M."/>
            <person name="Bloem J."/>
            <person name="Labutti K."/>
            <person name="Salamov A."/>
            <person name="Andreopoulos B."/>
            <person name="Baker S."/>
            <person name="Barry K."/>
            <person name="Bills G."/>
            <person name="Bluhm B."/>
            <person name="Cannon C."/>
            <person name="Castanera R."/>
            <person name="Culley D."/>
            <person name="Daum C."/>
            <person name="Ezra D."/>
            <person name="Gonzalez J."/>
            <person name="Henrissat B."/>
            <person name="Kuo A."/>
            <person name="Liang C."/>
            <person name="Lipzen A."/>
            <person name="Lutzoni F."/>
            <person name="Magnuson J."/>
            <person name="Mondo S."/>
            <person name="Nolan M."/>
            <person name="Ohm R."/>
            <person name="Pangilinan J."/>
            <person name="Park H.-J."/>
            <person name="Ramirez L."/>
            <person name="Alfaro M."/>
            <person name="Sun H."/>
            <person name="Tritt A."/>
            <person name="Yoshinaga Y."/>
            <person name="Zwiers L.-H."/>
            <person name="Turgeon B."/>
            <person name="Goodwin S."/>
            <person name="Spatafora J."/>
            <person name="Crous P."/>
            <person name="Grigoriev I."/>
        </authorList>
    </citation>
    <scope>NUCLEOTIDE SEQUENCE</scope>
    <source>
        <strain evidence="2">CBS 207.26</strain>
    </source>
</reference>
<proteinExistence type="predicted"/>
<dbReference type="AlphaFoldDB" id="A0A6A6E9F6"/>
<evidence type="ECO:0000313" key="3">
    <source>
        <dbReference type="Proteomes" id="UP000800200"/>
    </source>
</evidence>
<feature type="coiled-coil region" evidence="1">
    <location>
        <begin position="67"/>
        <end position="94"/>
    </location>
</feature>
<name>A0A6A6E9F6_9PEZI</name>
<evidence type="ECO:0000256" key="1">
    <source>
        <dbReference type="SAM" id="Coils"/>
    </source>
</evidence>
<protein>
    <recommendedName>
        <fullName evidence="4">Zn(2)-C6 fungal-type domain-containing protein</fullName>
    </recommendedName>
</protein>
<organism evidence="2 3">
    <name type="scientific">Zopfia rhizophila CBS 207.26</name>
    <dbReference type="NCBI Taxonomy" id="1314779"/>
    <lineage>
        <taxon>Eukaryota</taxon>
        <taxon>Fungi</taxon>
        <taxon>Dikarya</taxon>
        <taxon>Ascomycota</taxon>
        <taxon>Pezizomycotina</taxon>
        <taxon>Dothideomycetes</taxon>
        <taxon>Dothideomycetes incertae sedis</taxon>
        <taxon>Zopfiaceae</taxon>
        <taxon>Zopfia</taxon>
    </lineage>
</organism>
<accession>A0A6A6E9F6</accession>
<evidence type="ECO:0000313" key="2">
    <source>
        <dbReference type="EMBL" id="KAF2188444.1"/>
    </source>
</evidence>
<dbReference type="OrthoDB" id="3555737at2759"/>
<keyword evidence="3" id="KW-1185">Reference proteome</keyword>
<keyword evidence="1" id="KW-0175">Coiled coil</keyword>
<dbReference type="Proteomes" id="UP000800200">
    <property type="component" value="Unassembled WGS sequence"/>
</dbReference>